<evidence type="ECO:0000313" key="2">
    <source>
        <dbReference type="Proteomes" id="UP000054770"/>
    </source>
</evidence>
<proteinExistence type="predicted"/>
<dbReference type="InterPro" id="IPR008567">
    <property type="entry name" value="BKACE"/>
</dbReference>
<name>A0A158G559_9BURK</name>
<accession>A0A158G559</accession>
<dbReference type="AlphaFoldDB" id="A0A158G559"/>
<dbReference type="Pfam" id="PF05853">
    <property type="entry name" value="BKACE"/>
    <property type="match status" value="1"/>
</dbReference>
<dbReference type="EMBL" id="FCON02000009">
    <property type="protein sequence ID" value="SAL26550.1"/>
    <property type="molecule type" value="Genomic_DNA"/>
</dbReference>
<organism evidence="1 2">
    <name type="scientific">Caballeronia choica</name>
    <dbReference type="NCBI Taxonomy" id="326476"/>
    <lineage>
        <taxon>Bacteria</taxon>
        <taxon>Pseudomonadati</taxon>
        <taxon>Pseudomonadota</taxon>
        <taxon>Betaproteobacteria</taxon>
        <taxon>Burkholderiales</taxon>
        <taxon>Burkholderiaceae</taxon>
        <taxon>Caballeronia</taxon>
    </lineage>
</organism>
<dbReference type="GO" id="GO:0043720">
    <property type="term" value="F:3-keto-5-aminohexanoate cleavage activity"/>
    <property type="evidence" value="ECO:0007669"/>
    <property type="project" value="InterPro"/>
</dbReference>
<gene>
    <name evidence="1" type="ORF">AWB68_01229</name>
</gene>
<dbReference type="InterPro" id="IPR013785">
    <property type="entry name" value="Aldolase_TIM"/>
</dbReference>
<dbReference type="OrthoDB" id="9982226at2"/>
<reference evidence="1" key="1">
    <citation type="submission" date="2016-01" db="EMBL/GenBank/DDBJ databases">
        <authorList>
            <person name="Peeters C."/>
        </authorList>
    </citation>
    <scope>NUCLEOTIDE SEQUENCE [LARGE SCALE GENOMIC DNA]</scope>
    <source>
        <strain evidence="1">LMG 22940</strain>
    </source>
</reference>
<dbReference type="Gene3D" id="3.20.20.70">
    <property type="entry name" value="Aldolase class I"/>
    <property type="match status" value="1"/>
</dbReference>
<evidence type="ECO:0008006" key="3">
    <source>
        <dbReference type="Google" id="ProtNLM"/>
    </source>
</evidence>
<sequence>MTTAHHVQKAVDFCDAGATVLHVHAREVDGKGSRRKFMFRDAGDRLRTVVPKMVLKREISKLYHLVRHSKYLRFNLEIHHHELP</sequence>
<protein>
    <recommendedName>
        <fullName evidence="3">3-keto-5-aminohexanoate cleavage enzyme</fullName>
    </recommendedName>
</protein>
<dbReference type="Proteomes" id="UP000054770">
    <property type="component" value="Unassembled WGS sequence"/>
</dbReference>
<keyword evidence="2" id="KW-1185">Reference proteome</keyword>
<comment type="caution">
    <text evidence="1">The sequence shown here is derived from an EMBL/GenBank/DDBJ whole genome shotgun (WGS) entry which is preliminary data.</text>
</comment>
<evidence type="ECO:0000313" key="1">
    <source>
        <dbReference type="EMBL" id="SAL26550.1"/>
    </source>
</evidence>